<keyword evidence="1" id="KW-0175">Coiled coil</keyword>
<feature type="coiled-coil region" evidence="1">
    <location>
        <begin position="206"/>
        <end position="233"/>
    </location>
</feature>
<sequence>MRRSRCPAALLARTMLYVSVFVSFVPASQWTLASATEATTWECEWWNKKLLLERHVKSVHDHLVQEENRLKLDYNSLNKDVDSSGPAGRYAKVRSAHGSAIEKYWEAVWFFGVVIRSLSQVHTDMQRWQRHASSNSNTFTQCTQQSSTSNFNATRDLTVLVQELEKEANALFKLCEGHAHLCMNYRDEVAQKMKLLTQVSKEHVKVVEARKSIDSTKKALEEAKKENHIINEKVAIGCDMEKRLNIMKDTFLALETITGHVIVMGVGLKKLTGELREKANALGMGGIAVGDTHQAIEKAQIVKAKVSSALQSIFSAMYSRTSDSFHTLLDYGGAPETDFSSCKFEAEVERAVLLRLVTDERRHHFDDFDVWRSSIATLWSSVSNMTLSNYANCDNFEKSKCETVMAKANSLMEASRKSRMDIETKLDAVIKDLLIIEGQVRKAMSVLAAERRRRDGGRATTGHHESTSSFEKHGSGSAHTKHRNQGDNIKEGVKDAASSQSIGAGSDGVGSSQGLLDSTESVLDVELDDADRKELENAIMGAGSEVEEDVEGLNLEPGSASGVRSGMKATTAVAVTASVVIALLVAGSLFMLWKRKRVVKQAECL</sequence>
<accession>F9WRC1</accession>
<reference evidence="5 6" key="1">
    <citation type="journal article" date="2012" name="Proc. Natl. Acad. Sci. U.S.A.">
        <title>Antigenic diversity is generated by distinct evolutionary mechanisms in African trypanosome species.</title>
        <authorList>
            <person name="Jackson A.P."/>
            <person name="Berry A."/>
            <person name="Aslett M."/>
            <person name="Allison H.C."/>
            <person name="Burton P."/>
            <person name="Vavrova-Anderson J."/>
            <person name="Brown R."/>
            <person name="Browne H."/>
            <person name="Corton N."/>
            <person name="Hauser H."/>
            <person name="Gamble J."/>
            <person name="Gilderthorp R."/>
            <person name="Marcello L."/>
            <person name="McQuillan J."/>
            <person name="Otto T.D."/>
            <person name="Quail M.A."/>
            <person name="Sanders M.J."/>
            <person name="van Tonder A."/>
            <person name="Ginger M.L."/>
            <person name="Field M.C."/>
            <person name="Barry J.D."/>
            <person name="Hertz-Fowler C."/>
            <person name="Berriman M."/>
        </authorList>
    </citation>
    <scope>NUCLEOTIDE SEQUENCE</scope>
    <source>
        <strain evidence="5 6">Y486</strain>
    </source>
</reference>
<feature type="compositionally biased region" description="Polar residues" evidence="2">
    <location>
        <begin position="497"/>
        <end position="515"/>
    </location>
</feature>
<feature type="chain" id="PRO_5003389516" evidence="4">
    <location>
        <begin position="28"/>
        <end position="605"/>
    </location>
</feature>
<keyword evidence="3" id="KW-0472">Membrane</keyword>
<feature type="compositionally biased region" description="Basic and acidic residues" evidence="2">
    <location>
        <begin position="451"/>
        <end position="474"/>
    </location>
</feature>
<feature type="region of interest" description="Disordered" evidence="2">
    <location>
        <begin position="451"/>
        <end position="515"/>
    </location>
</feature>
<feature type="signal peptide" evidence="4">
    <location>
        <begin position="1"/>
        <end position="27"/>
    </location>
</feature>
<dbReference type="AlphaFoldDB" id="F9WRC1"/>
<evidence type="ECO:0000313" key="6">
    <source>
        <dbReference type="Proteomes" id="UP000009027"/>
    </source>
</evidence>
<dbReference type="EMBL" id="CAEX01004875">
    <property type="protein sequence ID" value="CCD20105.1"/>
    <property type="molecule type" value="Genomic_DNA"/>
</dbReference>
<dbReference type="VEuPathDB" id="TriTrypDB:TvY486_0028710"/>
<organism evidence="5 6">
    <name type="scientific">Trypanosoma vivax (strain Y486)</name>
    <dbReference type="NCBI Taxonomy" id="1055687"/>
    <lineage>
        <taxon>Eukaryota</taxon>
        <taxon>Discoba</taxon>
        <taxon>Euglenozoa</taxon>
        <taxon>Kinetoplastea</taxon>
        <taxon>Metakinetoplastina</taxon>
        <taxon>Trypanosomatida</taxon>
        <taxon>Trypanosomatidae</taxon>
        <taxon>Trypanosoma</taxon>
        <taxon>Duttonella</taxon>
    </lineage>
</organism>
<keyword evidence="4" id="KW-0732">Signal</keyword>
<keyword evidence="6" id="KW-1185">Reference proteome</keyword>
<keyword evidence="3" id="KW-0812">Transmembrane</keyword>
<proteinExistence type="predicted"/>
<feature type="compositionally biased region" description="Basic and acidic residues" evidence="2">
    <location>
        <begin position="484"/>
        <end position="494"/>
    </location>
</feature>
<feature type="transmembrane region" description="Helical" evidence="3">
    <location>
        <begin position="572"/>
        <end position="593"/>
    </location>
</feature>
<name>F9WRC1_TRYVY</name>
<evidence type="ECO:0000256" key="1">
    <source>
        <dbReference type="SAM" id="Coils"/>
    </source>
</evidence>
<evidence type="ECO:0000313" key="5">
    <source>
        <dbReference type="EMBL" id="CCD20105.1"/>
    </source>
</evidence>
<protein>
    <submittedName>
        <fullName evidence="5">Uncharacterized protein</fullName>
    </submittedName>
</protein>
<evidence type="ECO:0000256" key="2">
    <source>
        <dbReference type="SAM" id="MobiDB-lite"/>
    </source>
</evidence>
<evidence type="ECO:0000256" key="3">
    <source>
        <dbReference type="SAM" id="Phobius"/>
    </source>
</evidence>
<evidence type="ECO:0000256" key="4">
    <source>
        <dbReference type="SAM" id="SignalP"/>
    </source>
</evidence>
<keyword evidence="3" id="KW-1133">Transmembrane helix</keyword>
<gene>
    <name evidence="5" type="ORF">TvY486_0028710</name>
</gene>
<dbReference type="Proteomes" id="UP000009027">
    <property type="component" value="Unassembled WGS sequence"/>
</dbReference>